<dbReference type="SUPFAM" id="SSF88659">
    <property type="entry name" value="Sigma3 and sigma4 domains of RNA polymerase sigma factors"/>
    <property type="match status" value="1"/>
</dbReference>
<dbReference type="InterPro" id="IPR053812">
    <property type="entry name" value="HTH_Sigma70_ECF-like"/>
</dbReference>
<dbReference type="InterPro" id="IPR036388">
    <property type="entry name" value="WH-like_DNA-bd_sf"/>
</dbReference>
<dbReference type="InterPro" id="IPR011517">
    <property type="entry name" value="RNA_pol_sigma70_ECF-like"/>
</dbReference>
<evidence type="ECO:0000313" key="2">
    <source>
        <dbReference type="EMBL" id="MCA9758109.1"/>
    </source>
</evidence>
<evidence type="ECO:0000313" key="3">
    <source>
        <dbReference type="Proteomes" id="UP000739538"/>
    </source>
</evidence>
<dbReference type="NCBIfam" id="TIGR02999">
    <property type="entry name" value="Sig-70_X6"/>
    <property type="match status" value="1"/>
</dbReference>
<feature type="domain" description="RNA polymerase sigma-70 ECF-like HTH" evidence="1">
    <location>
        <begin position="6"/>
        <end position="186"/>
    </location>
</feature>
<accession>A0A956NFR3</accession>
<gene>
    <name evidence="2" type="ORF">KDA27_20110</name>
</gene>
<comment type="caution">
    <text evidence="2">The sequence shown here is derived from an EMBL/GenBank/DDBJ whole genome shotgun (WGS) entry which is preliminary data.</text>
</comment>
<reference evidence="2" key="1">
    <citation type="submission" date="2020-04" db="EMBL/GenBank/DDBJ databases">
        <authorList>
            <person name="Zhang T."/>
        </authorList>
    </citation>
    <scope>NUCLEOTIDE SEQUENCE</scope>
    <source>
        <strain evidence="2">HKST-UBA02</strain>
    </source>
</reference>
<evidence type="ECO:0000259" key="1">
    <source>
        <dbReference type="Pfam" id="PF07638"/>
    </source>
</evidence>
<dbReference type="AlphaFoldDB" id="A0A956NFR3"/>
<dbReference type="Gene3D" id="1.10.10.10">
    <property type="entry name" value="Winged helix-like DNA-binding domain superfamily/Winged helix DNA-binding domain"/>
    <property type="match status" value="1"/>
</dbReference>
<proteinExistence type="predicted"/>
<dbReference type="EMBL" id="JAGQHS010000143">
    <property type="protein sequence ID" value="MCA9758109.1"/>
    <property type="molecule type" value="Genomic_DNA"/>
</dbReference>
<dbReference type="InterPro" id="IPR013324">
    <property type="entry name" value="RNA_pol_sigma_r3/r4-like"/>
</dbReference>
<protein>
    <submittedName>
        <fullName evidence="2">RNA polymerase subunit sigma-70</fullName>
    </submittedName>
</protein>
<dbReference type="Proteomes" id="UP000739538">
    <property type="component" value="Unassembled WGS sequence"/>
</dbReference>
<reference evidence="2" key="2">
    <citation type="journal article" date="2021" name="Microbiome">
        <title>Successional dynamics and alternative stable states in a saline activated sludge microbial community over 9 years.</title>
        <authorList>
            <person name="Wang Y."/>
            <person name="Ye J."/>
            <person name="Ju F."/>
            <person name="Liu L."/>
            <person name="Boyd J.A."/>
            <person name="Deng Y."/>
            <person name="Parks D.H."/>
            <person name="Jiang X."/>
            <person name="Yin X."/>
            <person name="Woodcroft B.J."/>
            <person name="Tyson G.W."/>
            <person name="Hugenholtz P."/>
            <person name="Polz M.F."/>
            <person name="Zhang T."/>
        </authorList>
    </citation>
    <scope>NUCLEOTIDE SEQUENCE</scope>
    <source>
        <strain evidence="2">HKST-UBA02</strain>
    </source>
</reference>
<sequence length="194" mass="22249">MAEAMDITQILREVSEGREGAFEELLPLVYDELRRLADQKLRFERPDHTLQPTALAHEAYMKLVDQSRVEWRSRAHFFAIASQAIRRILVDYARQHVAQKRGGGAKKLSFDEIVDVSVETPDSSLLALDRAIEKLAATHPDKARVVELRFFGGLTAEETAAVMEVGLRTVERYWEFSRAWLFREMSEPDDESKS</sequence>
<organism evidence="2 3">
    <name type="scientific">Eiseniibacteriota bacterium</name>
    <dbReference type="NCBI Taxonomy" id="2212470"/>
    <lineage>
        <taxon>Bacteria</taxon>
        <taxon>Candidatus Eiseniibacteriota</taxon>
    </lineage>
</organism>
<dbReference type="Pfam" id="PF07638">
    <property type="entry name" value="Sigma70_ECF"/>
    <property type="match status" value="1"/>
</dbReference>
<name>A0A956NFR3_UNCEI</name>